<evidence type="ECO:0000259" key="2">
    <source>
        <dbReference type="Pfam" id="PF24922"/>
    </source>
</evidence>
<accession>A0A0P0YAX1</accession>
<dbReference type="Gramene" id="Os12t0540800-02">
    <property type="protein sequence ID" value="Os12t0540800-02"/>
    <property type="gene ID" value="Os12g0540800"/>
</dbReference>
<feature type="compositionally biased region" description="Basic and acidic residues" evidence="1">
    <location>
        <begin position="85"/>
        <end position="99"/>
    </location>
</feature>
<dbReference type="Pfam" id="PF24922">
    <property type="entry name" value="ACBP4_C"/>
    <property type="match status" value="1"/>
</dbReference>
<feature type="domain" description="Acyl-CoA-binding" evidence="2">
    <location>
        <begin position="8"/>
        <end position="106"/>
    </location>
</feature>
<feature type="non-terminal residue" evidence="3">
    <location>
        <position position="1"/>
    </location>
</feature>
<gene>
    <name evidence="3" type="ordered locus">Os12g0540800</name>
    <name evidence="3" type="ORF">OSNPB_120540800</name>
</gene>
<dbReference type="EMBL" id="AP014968">
    <property type="protein sequence ID" value="BAT17499.1"/>
    <property type="molecule type" value="Genomic_DNA"/>
</dbReference>
<evidence type="ECO:0007829" key="6">
    <source>
        <dbReference type="ProteomicsDB" id="A0A0P0YAX1"/>
    </source>
</evidence>
<evidence type="ECO:0000313" key="3">
    <source>
        <dbReference type="EMBL" id="BAT17499.1"/>
    </source>
</evidence>
<evidence type="ECO:0000313" key="4">
    <source>
        <dbReference type="Proteomes" id="UP000059680"/>
    </source>
</evidence>
<keyword evidence="4" id="KW-1185">Reference proteome</keyword>
<evidence type="ECO:0000256" key="1">
    <source>
        <dbReference type="SAM" id="MobiDB-lite"/>
    </source>
</evidence>
<name>A0A0P0YAX1_ORYSJ</name>
<protein>
    <submittedName>
        <fullName evidence="3">Os12g0540800 protein</fullName>
    </submittedName>
</protein>
<reference evidence="3 4" key="2">
    <citation type="journal article" date="2013" name="Plant Cell Physiol.">
        <title>Rice Annotation Project Database (RAP-DB): an integrative and interactive database for rice genomics.</title>
        <authorList>
            <person name="Sakai H."/>
            <person name="Lee S.S."/>
            <person name="Tanaka T."/>
            <person name="Numa H."/>
            <person name="Kim J."/>
            <person name="Kawahara Y."/>
            <person name="Wakimoto H."/>
            <person name="Yang C.C."/>
            <person name="Iwamoto M."/>
            <person name="Abe T."/>
            <person name="Yamada Y."/>
            <person name="Muto A."/>
            <person name="Inokuchi H."/>
            <person name="Ikemura T."/>
            <person name="Matsumoto T."/>
            <person name="Sasaki T."/>
            <person name="Itoh T."/>
        </authorList>
    </citation>
    <scope>NUCLEOTIDE SEQUENCE [LARGE SCALE GENOMIC DNA]</scope>
    <source>
        <strain evidence="4">cv. Nipponbare</strain>
    </source>
</reference>
<dbReference type="InterPro" id="IPR056819">
    <property type="entry name" value="ACBP4-6_C"/>
</dbReference>
<reference evidence="4" key="1">
    <citation type="journal article" date="2005" name="Nature">
        <title>The map-based sequence of the rice genome.</title>
        <authorList>
            <consortium name="International rice genome sequencing project (IRGSP)"/>
            <person name="Matsumoto T."/>
            <person name="Wu J."/>
            <person name="Kanamori H."/>
            <person name="Katayose Y."/>
            <person name="Fujisawa M."/>
            <person name="Namiki N."/>
            <person name="Mizuno H."/>
            <person name="Yamamoto K."/>
            <person name="Antonio B.A."/>
            <person name="Baba T."/>
            <person name="Sakata K."/>
            <person name="Nagamura Y."/>
            <person name="Aoki H."/>
            <person name="Arikawa K."/>
            <person name="Arita K."/>
            <person name="Bito T."/>
            <person name="Chiden Y."/>
            <person name="Fujitsuka N."/>
            <person name="Fukunaka R."/>
            <person name="Hamada M."/>
            <person name="Harada C."/>
            <person name="Hayashi A."/>
            <person name="Hijishita S."/>
            <person name="Honda M."/>
            <person name="Hosokawa S."/>
            <person name="Ichikawa Y."/>
            <person name="Idonuma A."/>
            <person name="Iijima M."/>
            <person name="Ikeda M."/>
            <person name="Ikeno M."/>
            <person name="Ito K."/>
            <person name="Ito S."/>
            <person name="Ito T."/>
            <person name="Ito Y."/>
            <person name="Ito Y."/>
            <person name="Iwabuchi A."/>
            <person name="Kamiya K."/>
            <person name="Karasawa W."/>
            <person name="Kurita K."/>
            <person name="Katagiri S."/>
            <person name="Kikuta A."/>
            <person name="Kobayashi H."/>
            <person name="Kobayashi N."/>
            <person name="Machita K."/>
            <person name="Maehara T."/>
            <person name="Masukawa M."/>
            <person name="Mizubayashi T."/>
            <person name="Mukai Y."/>
            <person name="Nagasaki H."/>
            <person name="Nagata Y."/>
            <person name="Naito S."/>
            <person name="Nakashima M."/>
            <person name="Nakama Y."/>
            <person name="Nakamichi Y."/>
            <person name="Nakamura M."/>
            <person name="Meguro A."/>
            <person name="Negishi M."/>
            <person name="Ohta I."/>
            <person name="Ohta T."/>
            <person name="Okamoto M."/>
            <person name="Ono N."/>
            <person name="Saji S."/>
            <person name="Sakaguchi M."/>
            <person name="Sakai K."/>
            <person name="Shibata M."/>
            <person name="Shimokawa T."/>
            <person name="Song J."/>
            <person name="Takazaki Y."/>
            <person name="Terasawa K."/>
            <person name="Tsugane M."/>
            <person name="Tsuji K."/>
            <person name="Ueda S."/>
            <person name="Waki K."/>
            <person name="Yamagata H."/>
            <person name="Yamamoto M."/>
            <person name="Yamamoto S."/>
            <person name="Yamane H."/>
            <person name="Yoshiki S."/>
            <person name="Yoshihara R."/>
            <person name="Yukawa K."/>
            <person name="Zhong H."/>
            <person name="Yano M."/>
            <person name="Yuan Q."/>
            <person name="Ouyang S."/>
            <person name="Liu J."/>
            <person name="Jones K.M."/>
            <person name="Gansberger K."/>
            <person name="Moffat K."/>
            <person name="Hill J."/>
            <person name="Bera J."/>
            <person name="Fadrosh D."/>
            <person name="Jin S."/>
            <person name="Johri S."/>
            <person name="Kim M."/>
            <person name="Overton L."/>
            <person name="Reardon M."/>
            <person name="Tsitrin T."/>
            <person name="Vuong H."/>
            <person name="Weaver B."/>
            <person name="Ciecko A."/>
            <person name="Tallon L."/>
            <person name="Jackson J."/>
            <person name="Pai G."/>
            <person name="Aken S.V."/>
            <person name="Utterback T."/>
            <person name="Reidmuller S."/>
            <person name="Feldblyum T."/>
            <person name="Hsiao J."/>
            <person name="Zismann V."/>
            <person name="Iobst S."/>
            <person name="de Vazeille A.R."/>
            <person name="Buell C.R."/>
            <person name="Ying K."/>
            <person name="Li Y."/>
            <person name="Lu T."/>
            <person name="Huang Y."/>
            <person name="Zhao Q."/>
            <person name="Feng Q."/>
            <person name="Zhang L."/>
            <person name="Zhu J."/>
            <person name="Weng Q."/>
            <person name="Mu J."/>
            <person name="Lu Y."/>
            <person name="Fan D."/>
            <person name="Liu Y."/>
            <person name="Guan J."/>
            <person name="Zhang Y."/>
            <person name="Yu S."/>
            <person name="Liu X."/>
            <person name="Zhang Y."/>
            <person name="Hong G."/>
            <person name="Han B."/>
            <person name="Choisne N."/>
            <person name="Demange N."/>
            <person name="Orjeda G."/>
            <person name="Samain S."/>
            <person name="Cattolico L."/>
            <person name="Pelletier E."/>
            <person name="Couloux A."/>
            <person name="Segurens B."/>
            <person name="Wincker P."/>
            <person name="D'Hont A."/>
            <person name="Scarpelli C."/>
            <person name="Weissenbach J."/>
            <person name="Salanoubat M."/>
            <person name="Quetier F."/>
            <person name="Yu Y."/>
            <person name="Kim H.R."/>
            <person name="Rambo T."/>
            <person name="Currie J."/>
            <person name="Collura K."/>
            <person name="Luo M."/>
            <person name="Yang T."/>
            <person name="Ammiraju J.S.S."/>
            <person name="Engler F."/>
            <person name="Soderlund C."/>
            <person name="Wing R.A."/>
            <person name="Palmer L.E."/>
            <person name="de la Bastide M."/>
            <person name="Spiegel L."/>
            <person name="Nascimento L."/>
            <person name="Zutavern T."/>
            <person name="O'Shaughnessy A."/>
            <person name="Dike S."/>
            <person name="Dedhia N."/>
            <person name="Preston R."/>
            <person name="Balija V."/>
            <person name="McCombie W.R."/>
            <person name="Chow T."/>
            <person name="Chen H."/>
            <person name="Chung M."/>
            <person name="Chen C."/>
            <person name="Shaw J."/>
            <person name="Wu H."/>
            <person name="Hsiao K."/>
            <person name="Chao Y."/>
            <person name="Chu M."/>
            <person name="Cheng C."/>
            <person name="Hour A."/>
            <person name="Lee P."/>
            <person name="Lin S."/>
            <person name="Lin Y."/>
            <person name="Liou J."/>
            <person name="Liu S."/>
            <person name="Hsing Y."/>
            <person name="Raghuvanshi S."/>
            <person name="Mohanty A."/>
            <person name="Bharti A.K."/>
            <person name="Gaur A."/>
            <person name="Gupta V."/>
            <person name="Kumar D."/>
            <person name="Ravi V."/>
            <person name="Vij S."/>
            <person name="Kapur A."/>
            <person name="Khurana P."/>
            <person name="Khurana P."/>
            <person name="Khurana J.P."/>
            <person name="Tyagi A.K."/>
            <person name="Gaikwad K."/>
            <person name="Singh A."/>
            <person name="Dalal V."/>
            <person name="Srivastava S."/>
            <person name="Dixit A."/>
            <person name="Pal A.K."/>
            <person name="Ghazi I.A."/>
            <person name="Yadav M."/>
            <person name="Pandit A."/>
            <person name="Bhargava A."/>
            <person name="Sureshbabu K."/>
            <person name="Batra K."/>
            <person name="Sharma T.R."/>
            <person name="Mohapatra T."/>
            <person name="Singh N.K."/>
            <person name="Messing J."/>
            <person name="Nelson A.B."/>
            <person name="Fuks G."/>
            <person name="Kavchok S."/>
            <person name="Keizer G."/>
            <person name="Linton E."/>
            <person name="Llaca V."/>
            <person name="Song R."/>
            <person name="Tanyolac B."/>
            <person name="Young S."/>
            <person name="Ho-Il K."/>
            <person name="Hahn J.H."/>
            <person name="Sangsakoo G."/>
            <person name="Vanavichit A."/>
            <person name="de Mattos Luiz.A.T."/>
            <person name="Zimmer P.D."/>
            <person name="Malone G."/>
            <person name="Dellagostin O."/>
            <person name="de Oliveira A.C."/>
            <person name="Bevan M."/>
            <person name="Bancroft I."/>
            <person name="Minx P."/>
            <person name="Cordum H."/>
            <person name="Wilson R."/>
            <person name="Cheng Z."/>
            <person name="Jin W."/>
            <person name="Jiang J."/>
            <person name="Leong S.A."/>
            <person name="Iwama H."/>
            <person name="Gojobori T."/>
            <person name="Itoh T."/>
            <person name="Niimura Y."/>
            <person name="Fujii Y."/>
            <person name="Habara T."/>
            <person name="Sakai H."/>
            <person name="Sato Y."/>
            <person name="Wilson G."/>
            <person name="Kumar K."/>
            <person name="McCouch S."/>
            <person name="Juretic N."/>
            <person name="Hoen D."/>
            <person name="Wright S."/>
            <person name="Bruskiewich R."/>
            <person name="Bureau T."/>
            <person name="Miyao A."/>
            <person name="Hirochika H."/>
            <person name="Nishikawa T."/>
            <person name="Kadowaki K."/>
            <person name="Sugiura M."/>
            <person name="Burr B."/>
            <person name="Sasaki T."/>
        </authorList>
    </citation>
    <scope>NUCLEOTIDE SEQUENCE [LARGE SCALE GENOMIC DNA]</scope>
    <source>
        <strain evidence="4">cv. Nipponbare</strain>
    </source>
</reference>
<feature type="region of interest" description="Disordered" evidence="1">
    <location>
        <begin position="85"/>
        <end position="123"/>
    </location>
</feature>
<dbReference type="Proteomes" id="UP000059680">
    <property type="component" value="Chromosome 12"/>
</dbReference>
<dbReference type="AlphaFoldDB" id="A0A0P0YAX1"/>
<evidence type="ECO:0007829" key="5">
    <source>
        <dbReference type="PeptideAtlas" id="A0A0P0YAX1"/>
    </source>
</evidence>
<sequence>IKRADTSKTLLQAVKGEKSHIEEKLNQEELQSSRLKQELANVETKNVELTKELDLVRNQLSAEEARASQLENEISDLQQRLQKMETLEKESESLRLEKDAESDDSSSGSNQRPADKGFWRWNG</sequence>
<feature type="compositionally biased region" description="Basic and acidic residues" evidence="1">
    <location>
        <begin position="113"/>
        <end position="123"/>
    </location>
</feature>
<keyword evidence="5 6" id="KW-1267">Proteomics identification</keyword>
<reference evidence="3 4" key="3">
    <citation type="journal article" date="2013" name="Rice">
        <title>Improvement of the Oryza sativa Nipponbare reference genome using next generation sequence and optical map data.</title>
        <authorList>
            <person name="Kawahara Y."/>
            <person name="de la Bastide M."/>
            <person name="Hamilton J.P."/>
            <person name="Kanamori H."/>
            <person name="McCombie W.R."/>
            <person name="Ouyang S."/>
            <person name="Schwartz D.C."/>
            <person name="Tanaka T."/>
            <person name="Wu J."/>
            <person name="Zhou S."/>
            <person name="Childs K.L."/>
            <person name="Davidson R.M."/>
            <person name="Lin H."/>
            <person name="Quesada-Ocampo L."/>
            <person name="Vaillancourt B."/>
            <person name="Sakai H."/>
            <person name="Lee S.S."/>
            <person name="Kim J."/>
            <person name="Numa H."/>
            <person name="Itoh T."/>
            <person name="Buell C.R."/>
            <person name="Matsumoto T."/>
        </authorList>
    </citation>
    <scope>NUCLEOTIDE SEQUENCE [LARGE SCALE GENOMIC DNA]</scope>
    <source>
        <strain evidence="4">cv. Nipponbare</strain>
    </source>
</reference>
<dbReference type="ExpressionAtlas" id="A0A0P0YAX1">
    <property type="expression patterns" value="baseline and differential"/>
</dbReference>
<organism evidence="3 4">
    <name type="scientific">Oryza sativa subsp. japonica</name>
    <name type="common">Rice</name>
    <dbReference type="NCBI Taxonomy" id="39947"/>
    <lineage>
        <taxon>Eukaryota</taxon>
        <taxon>Viridiplantae</taxon>
        <taxon>Streptophyta</taxon>
        <taxon>Embryophyta</taxon>
        <taxon>Tracheophyta</taxon>
        <taxon>Spermatophyta</taxon>
        <taxon>Magnoliopsida</taxon>
        <taxon>Liliopsida</taxon>
        <taxon>Poales</taxon>
        <taxon>Poaceae</taxon>
        <taxon>BOP clade</taxon>
        <taxon>Oryzoideae</taxon>
        <taxon>Oryzeae</taxon>
        <taxon>Oryzinae</taxon>
        <taxon>Oryza</taxon>
        <taxon>Oryza sativa</taxon>
    </lineage>
</organism>
<proteinExistence type="evidence at protein level"/>